<protein>
    <recommendedName>
        <fullName evidence="2">Pre-mRNA splicing Prp18-interacting factor</fullName>
    </recommendedName>
</protein>
<reference evidence="1" key="1">
    <citation type="journal article" date="2019" name="Sci. Rep.">
        <title>Draft genome of Tanacetum cinerariifolium, the natural source of mosquito coil.</title>
        <authorList>
            <person name="Yamashiro T."/>
            <person name="Shiraishi A."/>
            <person name="Satake H."/>
            <person name="Nakayama K."/>
        </authorList>
    </citation>
    <scope>NUCLEOTIDE SEQUENCE</scope>
</reference>
<evidence type="ECO:0008006" key="2">
    <source>
        <dbReference type="Google" id="ProtNLM"/>
    </source>
</evidence>
<evidence type="ECO:0000313" key="1">
    <source>
        <dbReference type="EMBL" id="GEY62223.1"/>
    </source>
</evidence>
<feature type="non-terminal residue" evidence="1">
    <location>
        <position position="1"/>
    </location>
</feature>
<name>A0A699HUN1_TANCI</name>
<gene>
    <name evidence="1" type="ORF">Tci_434197</name>
</gene>
<dbReference type="AlphaFoldDB" id="A0A699HUN1"/>
<organism evidence="1">
    <name type="scientific">Tanacetum cinerariifolium</name>
    <name type="common">Dalmatian daisy</name>
    <name type="synonym">Chrysanthemum cinerariifolium</name>
    <dbReference type="NCBI Taxonomy" id="118510"/>
    <lineage>
        <taxon>Eukaryota</taxon>
        <taxon>Viridiplantae</taxon>
        <taxon>Streptophyta</taxon>
        <taxon>Embryophyta</taxon>
        <taxon>Tracheophyta</taxon>
        <taxon>Spermatophyta</taxon>
        <taxon>Magnoliopsida</taxon>
        <taxon>eudicotyledons</taxon>
        <taxon>Gunneridae</taxon>
        <taxon>Pentapetalae</taxon>
        <taxon>asterids</taxon>
        <taxon>campanulids</taxon>
        <taxon>Asterales</taxon>
        <taxon>Asteraceae</taxon>
        <taxon>Asteroideae</taxon>
        <taxon>Anthemideae</taxon>
        <taxon>Anthemidinae</taxon>
        <taxon>Tanacetum</taxon>
    </lineage>
</organism>
<sequence length="592" mass="67392">LDGDDEDDDYDKESIISMNMDIFEIPSSDAVTTSLPVLPIKDPEDSLIMGNEELNTIPEKESDKFIKSSVEDLVPIPRESEDTFGSESVCILPSCDDFSPIYVPEEKAVTFSNLVFNSNDDFISSGDEDGKPLTCCECEGPLRGGFCWFCDSRAETSLAYDPNPDSFDDSQNPSDYPPQPQYETYLYKLCGNDSHYGYDCPPRFPFVYEQEPSYNPNYDDNYYPHNSPSFLCCENCEGPHESFQCQPMNQNYFEPNSSGFDQPPQYFINHQPSIIQEDLNLKLNFDELMIEQRNELFKAMQSMFEEYCQRDQAANLSTHTIEPSRCLHYICYDDSLIMGNEELNTIPEKELDEFINSSVEYFILIPSESEDTSGSDSECILPSCDDFSPIDILEEKAVTFSNPLFNSNDDFISSDDESLSDEDVLEDIECKDSYDPNLDESTFLVTPLSNANEDECFNSRGDVDEINDFKDGYYDSEGDILYLESLLNDDLVHHDPSIPAMNVASILEGSTDEPPLEENHDLFDLESKNDDWKKILYDALILMTEDKCFDLAICVNIFSPTYDCPDFEDSRARGFVHHPLELQSLAYENPIS</sequence>
<accession>A0A699HUN1</accession>
<proteinExistence type="predicted"/>
<dbReference type="EMBL" id="BKCJ010194378">
    <property type="protein sequence ID" value="GEY62223.1"/>
    <property type="molecule type" value="Genomic_DNA"/>
</dbReference>
<comment type="caution">
    <text evidence="1">The sequence shown here is derived from an EMBL/GenBank/DDBJ whole genome shotgun (WGS) entry which is preliminary data.</text>
</comment>